<evidence type="ECO:0000313" key="13">
    <source>
        <dbReference type="Proteomes" id="UP000216035"/>
    </source>
</evidence>
<evidence type="ECO:0000256" key="7">
    <source>
        <dbReference type="ARBA" id="ARBA00023244"/>
    </source>
</evidence>
<comment type="caution">
    <text evidence="12">The sequence shown here is derived from an EMBL/GenBank/DDBJ whole genome shotgun (WGS) entry which is preliminary data.</text>
</comment>
<dbReference type="EMBL" id="NOXX01000196">
    <property type="protein sequence ID" value="OYQ43918.1"/>
    <property type="molecule type" value="Genomic_DNA"/>
</dbReference>
<dbReference type="GO" id="GO:0004418">
    <property type="term" value="F:hydroxymethylbilane synthase activity"/>
    <property type="evidence" value="ECO:0007669"/>
    <property type="project" value="UniProtKB-UniRule"/>
</dbReference>
<evidence type="ECO:0000259" key="10">
    <source>
        <dbReference type="Pfam" id="PF01379"/>
    </source>
</evidence>
<evidence type="ECO:0000256" key="9">
    <source>
        <dbReference type="NCBIfam" id="TIGR00212"/>
    </source>
</evidence>
<dbReference type="EC" id="2.5.1.61" evidence="9"/>
<dbReference type="Gene3D" id="3.30.160.40">
    <property type="entry name" value="Porphobilinogen deaminase, C-terminal domain"/>
    <property type="match status" value="1"/>
</dbReference>
<comment type="function">
    <text evidence="2">Tetrapolymerization of the monopyrrole PBG into the hydroxymethylbilane pre-uroporphyrinogen in several discrete steps.</text>
</comment>
<dbReference type="Proteomes" id="UP000216035">
    <property type="component" value="Unassembled WGS sequence"/>
</dbReference>
<sequence>MWQAQTVQEKLHKLGYKTEIVAVKSDGDLKLDKPLYELGITGIFTKTLDVALLQNTVDIAVHSMKDVPTALPQGISTFAVLKRAQVHDIFVGNPNAKSNTIATGSLRRRAQWLHKFPNDSTTDLRGNVVSRLQKLENSDWKGAIFALAGLDRINVLPEKYEILDWMLPAPAQGAMVVCGRSDDDFSREALQHLNDENTALATKIERDFLRTLEGGCTAPIGAYAEIQENTVVFHGNLVSLDGKEKVEIRKTISRDESNHAGSLFAEELLQLGAKELMQRIKQQLSKS</sequence>
<feature type="domain" description="Porphobilinogen deaminase N-terminal" evidence="10">
    <location>
        <begin position="1"/>
        <end position="184"/>
    </location>
</feature>
<name>A0A255ZQY5_9FLAO</name>
<evidence type="ECO:0000256" key="6">
    <source>
        <dbReference type="ARBA" id="ARBA00022679"/>
    </source>
</evidence>
<evidence type="ECO:0000256" key="3">
    <source>
        <dbReference type="ARBA" id="ARBA00004735"/>
    </source>
</evidence>
<feature type="domain" description="Porphobilinogen deaminase C-terminal" evidence="11">
    <location>
        <begin position="200"/>
        <end position="270"/>
    </location>
</feature>
<dbReference type="PROSITE" id="PS00533">
    <property type="entry name" value="PORPHOBILINOGEN_DEAM"/>
    <property type="match status" value="1"/>
</dbReference>
<dbReference type="SUPFAM" id="SSF53850">
    <property type="entry name" value="Periplasmic binding protein-like II"/>
    <property type="match status" value="1"/>
</dbReference>
<comment type="subunit">
    <text evidence="5">Monomer.</text>
</comment>
<keyword evidence="7" id="KW-0627">Porphyrin biosynthesis</keyword>
<dbReference type="InterPro" id="IPR000860">
    <property type="entry name" value="HemC"/>
</dbReference>
<dbReference type="Gene3D" id="3.40.190.10">
    <property type="entry name" value="Periplasmic binding protein-like II"/>
    <property type="match status" value="2"/>
</dbReference>
<dbReference type="PANTHER" id="PTHR11557:SF0">
    <property type="entry name" value="PORPHOBILINOGEN DEAMINASE"/>
    <property type="match status" value="1"/>
</dbReference>
<evidence type="ECO:0000256" key="4">
    <source>
        <dbReference type="ARBA" id="ARBA00005638"/>
    </source>
</evidence>
<organism evidence="12 13">
    <name type="scientific">Flavobacterium aurantiibacter</name>
    <dbReference type="NCBI Taxonomy" id="2023067"/>
    <lineage>
        <taxon>Bacteria</taxon>
        <taxon>Pseudomonadati</taxon>
        <taxon>Bacteroidota</taxon>
        <taxon>Flavobacteriia</taxon>
        <taxon>Flavobacteriales</taxon>
        <taxon>Flavobacteriaceae</taxon>
        <taxon>Flavobacterium</taxon>
    </lineage>
</organism>
<gene>
    <name evidence="12" type="ORF">CHX27_08380</name>
</gene>
<evidence type="ECO:0000256" key="2">
    <source>
        <dbReference type="ARBA" id="ARBA00002869"/>
    </source>
</evidence>
<dbReference type="PANTHER" id="PTHR11557">
    <property type="entry name" value="PORPHOBILINOGEN DEAMINASE"/>
    <property type="match status" value="1"/>
</dbReference>
<keyword evidence="6" id="KW-0808">Transferase</keyword>
<dbReference type="Pfam" id="PF01379">
    <property type="entry name" value="Porphobil_deam"/>
    <property type="match status" value="1"/>
</dbReference>
<reference evidence="12 13" key="1">
    <citation type="submission" date="2017-07" db="EMBL/GenBank/DDBJ databases">
        <title>Flavobacterium cyanobacteriorum sp. nov., isolated from cyanobacterial aggregates in a eutrophic lake.</title>
        <authorList>
            <person name="Cai H."/>
        </authorList>
    </citation>
    <scope>NUCLEOTIDE SEQUENCE [LARGE SCALE GENOMIC DNA]</scope>
    <source>
        <strain evidence="12 13">TH167</strain>
    </source>
</reference>
<dbReference type="SUPFAM" id="SSF54782">
    <property type="entry name" value="Porphobilinogen deaminase (hydroxymethylbilane synthase), C-terminal domain"/>
    <property type="match status" value="1"/>
</dbReference>
<accession>A0A255ZQY5</accession>
<dbReference type="PRINTS" id="PR00151">
    <property type="entry name" value="PORPHBDMNASE"/>
</dbReference>
<dbReference type="InterPro" id="IPR022418">
    <property type="entry name" value="Porphobilinogen_deaminase_C"/>
</dbReference>
<comment type="catalytic activity">
    <reaction evidence="8">
        <text>4 porphobilinogen + H2O = hydroxymethylbilane + 4 NH4(+)</text>
        <dbReference type="Rhea" id="RHEA:13185"/>
        <dbReference type="ChEBI" id="CHEBI:15377"/>
        <dbReference type="ChEBI" id="CHEBI:28938"/>
        <dbReference type="ChEBI" id="CHEBI:57845"/>
        <dbReference type="ChEBI" id="CHEBI:58126"/>
        <dbReference type="EC" id="2.5.1.61"/>
    </reaction>
</comment>
<evidence type="ECO:0000256" key="5">
    <source>
        <dbReference type="ARBA" id="ARBA00011245"/>
    </source>
</evidence>
<dbReference type="GO" id="GO:0006783">
    <property type="term" value="P:heme biosynthetic process"/>
    <property type="evidence" value="ECO:0007669"/>
    <property type="project" value="TreeGrafter"/>
</dbReference>
<evidence type="ECO:0000256" key="1">
    <source>
        <dbReference type="ARBA" id="ARBA00001916"/>
    </source>
</evidence>
<keyword evidence="13" id="KW-1185">Reference proteome</keyword>
<dbReference type="NCBIfam" id="TIGR00212">
    <property type="entry name" value="hemC"/>
    <property type="match status" value="1"/>
</dbReference>
<dbReference type="OrthoDB" id="9810298at2"/>
<comment type="cofactor">
    <cofactor evidence="1">
        <name>dipyrromethane</name>
        <dbReference type="ChEBI" id="CHEBI:60342"/>
    </cofactor>
</comment>
<dbReference type="GO" id="GO:0005737">
    <property type="term" value="C:cytoplasm"/>
    <property type="evidence" value="ECO:0007669"/>
    <property type="project" value="UniProtKB-UniRule"/>
</dbReference>
<dbReference type="InterPro" id="IPR022419">
    <property type="entry name" value="Porphobilin_deaminase_cofac_BS"/>
</dbReference>
<evidence type="ECO:0000259" key="11">
    <source>
        <dbReference type="Pfam" id="PF03900"/>
    </source>
</evidence>
<evidence type="ECO:0000256" key="8">
    <source>
        <dbReference type="ARBA" id="ARBA00048169"/>
    </source>
</evidence>
<evidence type="ECO:0000313" key="12">
    <source>
        <dbReference type="EMBL" id="OYQ43918.1"/>
    </source>
</evidence>
<dbReference type="InterPro" id="IPR036803">
    <property type="entry name" value="Porphobilinogen_deaminase_C_sf"/>
</dbReference>
<dbReference type="AlphaFoldDB" id="A0A255ZQY5"/>
<dbReference type="InterPro" id="IPR022417">
    <property type="entry name" value="Porphobilin_deaminase_N"/>
</dbReference>
<comment type="similarity">
    <text evidence="4">Belongs to the HMBS family.</text>
</comment>
<comment type="pathway">
    <text evidence="3">Porphyrin-containing compound metabolism; protoporphyrin-IX biosynthesis; coproporphyrinogen-III from 5-aminolevulinate: step 2/4.</text>
</comment>
<dbReference type="PIRSF" id="PIRSF001438">
    <property type="entry name" value="4pyrrol_synth_OHMeBilane_synth"/>
    <property type="match status" value="1"/>
</dbReference>
<dbReference type="Pfam" id="PF03900">
    <property type="entry name" value="Porphobil_deamC"/>
    <property type="match status" value="1"/>
</dbReference>
<protein>
    <recommendedName>
        <fullName evidence="9">Hydroxymethylbilane synthase</fullName>
        <ecNumber evidence="9">2.5.1.61</ecNumber>
    </recommendedName>
</protein>
<proteinExistence type="inferred from homology"/>